<dbReference type="PROSITE" id="PS50157">
    <property type="entry name" value="ZINC_FINGER_C2H2_2"/>
    <property type="match status" value="1"/>
</dbReference>
<dbReference type="InterPro" id="IPR017972">
    <property type="entry name" value="Cyt_P450_CS"/>
</dbReference>
<dbReference type="GO" id="GO:0020037">
    <property type="term" value="F:heme binding"/>
    <property type="evidence" value="ECO:0007669"/>
    <property type="project" value="InterPro"/>
</dbReference>
<keyword evidence="2 5" id="KW-0560">Oxidoreductase</keyword>
<feature type="domain" description="C2H2-type" evidence="6">
    <location>
        <begin position="77"/>
        <end position="99"/>
    </location>
</feature>
<evidence type="ECO:0000256" key="5">
    <source>
        <dbReference type="RuleBase" id="RU000461"/>
    </source>
</evidence>
<evidence type="ECO:0000256" key="2">
    <source>
        <dbReference type="ARBA" id="ARBA00023002"/>
    </source>
</evidence>
<keyword evidence="3 5" id="KW-0479">Metal-binding</keyword>
<reference evidence="7" key="1">
    <citation type="submission" date="2023-05" db="EMBL/GenBank/DDBJ databases">
        <authorList>
            <person name="Huff M."/>
        </authorList>
    </citation>
    <scope>NUCLEOTIDE SEQUENCE</scope>
</reference>
<dbReference type="GO" id="GO:0005506">
    <property type="term" value="F:iron ion binding"/>
    <property type="evidence" value="ECO:0007669"/>
    <property type="project" value="InterPro"/>
</dbReference>
<name>A0AAD1ZZS5_9LAMI</name>
<dbReference type="PRINTS" id="PR00463">
    <property type="entry name" value="EP450I"/>
</dbReference>
<dbReference type="GO" id="GO:0016705">
    <property type="term" value="F:oxidoreductase activity, acting on paired donors, with incorporation or reduction of molecular oxygen"/>
    <property type="evidence" value="ECO:0007669"/>
    <property type="project" value="InterPro"/>
</dbReference>
<dbReference type="AlphaFoldDB" id="A0AAD1ZZS5"/>
<gene>
    <name evidence="7" type="ORF">FPE_LOCUS26058</name>
</gene>
<dbReference type="Gene3D" id="1.10.630.10">
    <property type="entry name" value="Cytochrome P450"/>
    <property type="match status" value="1"/>
</dbReference>
<keyword evidence="5" id="KW-0503">Monooxygenase</keyword>
<dbReference type="PANTHER" id="PTHR36055:SF1">
    <property type="entry name" value="C2H2-LIKE ZINC FINGER PROTEIN"/>
    <property type="match status" value="1"/>
</dbReference>
<dbReference type="SUPFAM" id="SSF48264">
    <property type="entry name" value="Cytochrome P450"/>
    <property type="match status" value="1"/>
</dbReference>
<evidence type="ECO:0000256" key="3">
    <source>
        <dbReference type="PIRSR" id="PIRSR602401-1"/>
    </source>
</evidence>
<dbReference type="GO" id="GO:0004497">
    <property type="term" value="F:monooxygenase activity"/>
    <property type="evidence" value="ECO:0007669"/>
    <property type="project" value="UniProtKB-KW"/>
</dbReference>
<dbReference type="InterPro" id="IPR001128">
    <property type="entry name" value="Cyt_P450"/>
</dbReference>
<dbReference type="Pfam" id="PF00067">
    <property type="entry name" value="p450"/>
    <property type="match status" value="1"/>
</dbReference>
<comment type="similarity">
    <text evidence="5">Belongs to the cytochrome P450 family.</text>
</comment>
<dbReference type="InterPro" id="IPR013087">
    <property type="entry name" value="Znf_C2H2_type"/>
</dbReference>
<comment type="cofactor">
    <cofactor evidence="3">
        <name>heme</name>
        <dbReference type="ChEBI" id="CHEBI:30413"/>
    </cofactor>
</comment>
<evidence type="ECO:0000313" key="8">
    <source>
        <dbReference type="Proteomes" id="UP000834106"/>
    </source>
</evidence>
<dbReference type="InterPro" id="IPR036396">
    <property type="entry name" value="Cyt_P450_sf"/>
</dbReference>
<dbReference type="GO" id="GO:0008270">
    <property type="term" value="F:zinc ion binding"/>
    <property type="evidence" value="ECO:0007669"/>
    <property type="project" value="UniProtKB-KW"/>
</dbReference>
<dbReference type="EMBL" id="OU503051">
    <property type="protein sequence ID" value="CAI9778628.1"/>
    <property type="molecule type" value="Genomic_DNA"/>
</dbReference>
<dbReference type="PROSITE" id="PS00086">
    <property type="entry name" value="CYTOCHROME_P450"/>
    <property type="match status" value="1"/>
</dbReference>
<accession>A0AAD1ZZS5</accession>
<dbReference type="GO" id="GO:0016020">
    <property type="term" value="C:membrane"/>
    <property type="evidence" value="ECO:0007669"/>
    <property type="project" value="UniProtKB-SubCell"/>
</dbReference>
<proteinExistence type="inferred from homology"/>
<dbReference type="PANTHER" id="PTHR36055">
    <property type="entry name" value="C2H2-LIKE ZINC FINGER PROTEIN"/>
    <property type="match status" value="1"/>
</dbReference>
<keyword evidence="4" id="KW-0862">Zinc</keyword>
<dbReference type="PROSITE" id="PS00028">
    <property type="entry name" value="ZINC_FINGER_C2H2_1"/>
    <property type="match status" value="1"/>
</dbReference>
<sequence length="243" mass="27766">MPDAKLNTAGTLNAMKSEEGNDSIDTFIRQTTTGKEPFLSFSRLGESPVQWIQLLHALDQPDLPGWPLLTPLKVQMQKCEKCSREFFSLINYRRHIRVHRRSLNVDKESHKHRDLLAAFWDKLSVEQAKEILVLKDVSIKDRPWSEPDQFIPERFLTSHAEVDYLGQHFEFTPFGSGRRCCPGITFAMQVTHLTLAQLLQGFDFTTPLNMPVDMTEGQSLTLPKAKPLQLVVTARLPSGFYLN</sequence>
<dbReference type="Proteomes" id="UP000834106">
    <property type="component" value="Chromosome 16"/>
</dbReference>
<keyword evidence="8" id="KW-1185">Reference proteome</keyword>
<organism evidence="7 8">
    <name type="scientific">Fraxinus pennsylvanica</name>
    <dbReference type="NCBI Taxonomy" id="56036"/>
    <lineage>
        <taxon>Eukaryota</taxon>
        <taxon>Viridiplantae</taxon>
        <taxon>Streptophyta</taxon>
        <taxon>Embryophyta</taxon>
        <taxon>Tracheophyta</taxon>
        <taxon>Spermatophyta</taxon>
        <taxon>Magnoliopsida</taxon>
        <taxon>eudicotyledons</taxon>
        <taxon>Gunneridae</taxon>
        <taxon>Pentapetalae</taxon>
        <taxon>asterids</taxon>
        <taxon>lamiids</taxon>
        <taxon>Lamiales</taxon>
        <taxon>Oleaceae</taxon>
        <taxon>Oleeae</taxon>
        <taxon>Fraxinus</taxon>
    </lineage>
</organism>
<keyword evidence="4" id="KW-0863">Zinc-finger</keyword>
<comment type="subcellular location">
    <subcellularLocation>
        <location evidence="1">Membrane</location>
        <topology evidence="1">Single-pass membrane protein</topology>
    </subcellularLocation>
</comment>
<keyword evidence="3 5" id="KW-0408">Iron</keyword>
<feature type="binding site" description="axial binding residue" evidence="3">
    <location>
        <position position="181"/>
    </location>
    <ligand>
        <name>heme</name>
        <dbReference type="ChEBI" id="CHEBI:30413"/>
    </ligand>
    <ligandPart>
        <name>Fe</name>
        <dbReference type="ChEBI" id="CHEBI:18248"/>
    </ligandPart>
</feature>
<evidence type="ECO:0000259" key="6">
    <source>
        <dbReference type="PROSITE" id="PS50157"/>
    </source>
</evidence>
<dbReference type="InterPro" id="IPR002401">
    <property type="entry name" value="Cyt_P450_E_grp-I"/>
</dbReference>
<evidence type="ECO:0000256" key="4">
    <source>
        <dbReference type="PROSITE-ProRule" id="PRU00042"/>
    </source>
</evidence>
<keyword evidence="3 5" id="KW-0349">Heme</keyword>
<evidence type="ECO:0000313" key="7">
    <source>
        <dbReference type="EMBL" id="CAI9778628.1"/>
    </source>
</evidence>
<protein>
    <recommendedName>
        <fullName evidence="6">C2H2-type domain-containing protein</fullName>
    </recommendedName>
</protein>
<evidence type="ECO:0000256" key="1">
    <source>
        <dbReference type="ARBA" id="ARBA00004167"/>
    </source>
</evidence>